<protein>
    <submittedName>
        <fullName evidence="2">Uncharacterized protein</fullName>
    </submittedName>
</protein>
<evidence type="ECO:0000256" key="1">
    <source>
        <dbReference type="SAM" id="MobiDB-lite"/>
    </source>
</evidence>
<evidence type="ECO:0000313" key="2">
    <source>
        <dbReference type="EMBL" id="RPB27080.1"/>
    </source>
</evidence>
<feature type="compositionally biased region" description="Basic and acidic residues" evidence="1">
    <location>
        <begin position="136"/>
        <end position="148"/>
    </location>
</feature>
<dbReference type="InParanoid" id="A0A3N4LWB1"/>
<proteinExistence type="predicted"/>
<reference evidence="2 3" key="1">
    <citation type="journal article" date="2018" name="Nat. Ecol. Evol.">
        <title>Pezizomycetes genomes reveal the molecular basis of ectomycorrhizal truffle lifestyle.</title>
        <authorList>
            <person name="Murat C."/>
            <person name="Payen T."/>
            <person name="Noel B."/>
            <person name="Kuo A."/>
            <person name="Morin E."/>
            <person name="Chen J."/>
            <person name="Kohler A."/>
            <person name="Krizsan K."/>
            <person name="Balestrini R."/>
            <person name="Da Silva C."/>
            <person name="Montanini B."/>
            <person name="Hainaut M."/>
            <person name="Levati E."/>
            <person name="Barry K.W."/>
            <person name="Belfiori B."/>
            <person name="Cichocki N."/>
            <person name="Clum A."/>
            <person name="Dockter R.B."/>
            <person name="Fauchery L."/>
            <person name="Guy J."/>
            <person name="Iotti M."/>
            <person name="Le Tacon F."/>
            <person name="Lindquist E.A."/>
            <person name="Lipzen A."/>
            <person name="Malagnac F."/>
            <person name="Mello A."/>
            <person name="Molinier V."/>
            <person name="Miyauchi S."/>
            <person name="Poulain J."/>
            <person name="Riccioni C."/>
            <person name="Rubini A."/>
            <person name="Sitrit Y."/>
            <person name="Splivallo R."/>
            <person name="Traeger S."/>
            <person name="Wang M."/>
            <person name="Zifcakova L."/>
            <person name="Wipf D."/>
            <person name="Zambonelli A."/>
            <person name="Paolocci F."/>
            <person name="Nowrousian M."/>
            <person name="Ottonello S."/>
            <person name="Baldrian P."/>
            <person name="Spatafora J.W."/>
            <person name="Henrissat B."/>
            <person name="Nagy L.G."/>
            <person name="Aury J.M."/>
            <person name="Wincker P."/>
            <person name="Grigoriev I.V."/>
            <person name="Bonfante P."/>
            <person name="Martin F.M."/>
        </authorList>
    </citation>
    <scope>NUCLEOTIDE SEQUENCE [LARGE SCALE GENOMIC DNA]</scope>
    <source>
        <strain evidence="2 3">ATCC MYA-4762</strain>
    </source>
</reference>
<evidence type="ECO:0000313" key="3">
    <source>
        <dbReference type="Proteomes" id="UP000267821"/>
    </source>
</evidence>
<organism evidence="2 3">
    <name type="scientific">Terfezia boudieri ATCC MYA-4762</name>
    <dbReference type="NCBI Taxonomy" id="1051890"/>
    <lineage>
        <taxon>Eukaryota</taxon>
        <taxon>Fungi</taxon>
        <taxon>Dikarya</taxon>
        <taxon>Ascomycota</taxon>
        <taxon>Pezizomycotina</taxon>
        <taxon>Pezizomycetes</taxon>
        <taxon>Pezizales</taxon>
        <taxon>Pezizaceae</taxon>
        <taxon>Terfezia</taxon>
    </lineage>
</organism>
<accession>A0A3N4LWB1</accession>
<sequence>MHYIEPRVEGGIPVAAAEEQDLDQSLSLAVAANQFDLQGSIQRSDGPHVAIVLNSVMRASSALLEATRGAAHSSASSVSGAETEIELEPYSFYLRGDGALTHHTGNGSKPRDGISTAPTLHSRSSTPPGTGQEIGKTQKTEETASREAKATTCRDGIFTRWLESFKAFWNKHISVQVPGKAARDHLGEFISFMSSINYVFISYESLTIQCICIVKMEGSSDGINPSPLLSVF</sequence>
<gene>
    <name evidence="2" type="ORF">L211DRAFT_606196</name>
</gene>
<name>A0A3N4LWB1_9PEZI</name>
<dbReference type="EMBL" id="ML121532">
    <property type="protein sequence ID" value="RPB27080.1"/>
    <property type="molecule type" value="Genomic_DNA"/>
</dbReference>
<dbReference type="AlphaFoldDB" id="A0A3N4LWB1"/>
<keyword evidence="3" id="KW-1185">Reference proteome</keyword>
<feature type="compositionally biased region" description="Polar residues" evidence="1">
    <location>
        <begin position="116"/>
        <end position="129"/>
    </location>
</feature>
<feature type="region of interest" description="Disordered" evidence="1">
    <location>
        <begin position="101"/>
        <end position="148"/>
    </location>
</feature>
<dbReference type="Proteomes" id="UP000267821">
    <property type="component" value="Unassembled WGS sequence"/>
</dbReference>